<dbReference type="Proteomes" id="UP000243525">
    <property type="component" value="Unassembled WGS sequence"/>
</dbReference>
<name>A0A2T5C309_9BACT</name>
<keyword evidence="2" id="KW-1185">Reference proteome</keyword>
<dbReference type="EMBL" id="QAAD01000006">
    <property type="protein sequence ID" value="PTN09098.1"/>
    <property type="molecule type" value="Genomic_DNA"/>
</dbReference>
<proteinExistence type="predicted"/>
<sequence length="68" mass="7227">MKNKYPITGVALGPGDPDLITISLVGALNSVSSFHEFVYPYYCISKLLLRGFGFHNNNTTHAAGAVAG</sequence>
<organism evidence="1 2">
    <name type="scientific">Mangrovibacterium marinum</name>
    <dbReference type="NCBI Taxonomy" id="1639118"/>
    <lineage>
        <taxon>Bacteria</taxon>
        <taxon>Pseudomonadati</taxon>
        <taxon>Bacteroidota</taxon>
        <taxon>Bacteroidia</taxon>
        <taxon>Marinilabiliales</taxon>
        <taxon>Prolixibacteraceae</taxon>
        <taxon>Mangrovibacterium</taxon>
    </lineage>
</organism>
<dbReference type="AlphaFoldDB" id="A0A2T5C309"/>
<gene>
    <name evidence="1" type="ORF">C8N47_106198</name>
</gene>
<reference evidence="1 2" key="1">
    <citation type="submission" date="2018-04" db="EMBL/GenBank/DDBJ databases">
        <title>Genomic Encyclopedia of Archaeal and Bacterial Type Strains, Phase II (KMG-II): from individual species to whole genera.</title>
        <authorList>
            <person name="Goeker M."/>
        </authorList>
    </citation>
    <scope>NUCLEOTIDE SEQUENCE [LARGE SCALE GENOMIC DNA]</scope>
    <source>
        <strain evidence="1 2">DSM 28823</strain>
    </source>
</reference>
<protein>
    <submittedName>
        <fullName evidence="1">Uncharacterized protein</fullName>
    </submittedName>
</protein>
<accession>A0A2T5C309</accession>
<comment type="caution">
    <text evidence="1">The sequence shown here is derived from an EMBL/GenBank/DDBJ whole genome shotgun (WGS) entry which is preliminary data.</text>
</comment>
<evidence type="ECO:0000313" key="2">
    <source>
        <dbReference type="Proteomes" id="UP000243525"/>
    </source>
</evidence>
<evidence type="ECO:0000313" key="1">
    <source>
        <dbReference type="EMBL" id="PTN09098.1"/>
    </source>
</evidence>